<proteinExistence type="predicted"/>
<gene>
    <name evidence="1" type="ORF">GCM10007390_16010</name>
</gene>
<sequence length="93" mass="10557">MRTKYKLFDCEAFCKRSVELKDADWRQKDISVALGLAEGWVSQTLRKYWDLGAQGLVARKTTGAPPRLTADQLERLMEELEFGAQHHGFGGEV</sequence>
<dbReference type="Proteomes" id="UP000598271">
    <property type="component" value="Unassembled WGS sequence"/>
</dbReference>
<organism evidence="1 2">
    <name type="scientific">Persicitalea jodogahamensis</name>
    <dbReference type="NCBI Taxonomy" id="402147"/>
    <lineage>
        <taxon>Bacteria</taxon>
        <taxon>Pseudomonadati</taxon>
        <taxon>Bacteroidota</taxon>
        <taxon>Cytophagia</taxon>
        <taxon>Cytophagales</taxon>
        <taxon>Spirosomataceae</taxon>
        <taxon>Persicitalea</taxon>
    </lineage>
</organism>
<dbReference type="InterPro" id="IPR009057">
    <property type="entry name" value="Homeodomain-like_sf"/>
</dbReference>
<protein>
    <submittedName>
        <fullName evidence="1">Uncharacterized protein</fullName>
    </submittedName>
</protein>
<dbReference type="EMBL" id="BMXF01000001">
    <property type="protein sequence ID" value="GHB62973.1"/>
    <property type="molecule type" value="Genomic_DNA"/>
</dbReference>
<name>A0A8J3D7J7_9BACT</name>
<dbReference type="SUPFAM" id="SSF46689">
    <property type="entry name" value="Homeodomain-like"/>
    <property type="match status" value="1"/>
</dbReference>
<keyword evidence="2" id="KW-1185">Reference proteome</keyword>
<dbReference type="AlphaFoldDB" id="A0A8J3D7J7"/>
<evidence type="ECO:0000313" key="2">
    <source>
        <dbReference type="Proteomes" id="UP000598271"/>
    </source>
</evidence>
<reference evidence="1 2" key="1">
    <citation type="journal article" date="2014" name="Int. J. Syst. Evol. Microbiol.">
        <title>Complete genome sequence of Corynebacterium casei LMG S-19264T (=DSM 44701T), isolated from a smear-ripened cheese.</title>
        <authorList>
            <consortium name="US DOE Joint Genome Institute (JGI-PGF)"/>
            <person name="Walter F."/>
            <person name="Albersmeier A."/>
            <person name="Kalinowski J."/>
            <person name="Ruckert C."/>
        </authorList>
    </citation>
    <scope>NUCLEOTIDE SEQUENCE [LARGE SCALE GENOMIC DNA]</scope>
    <source>
        <strain evidence="1 2">KCTC 12866</strain>
    </source>
</reference>
<comment type="caution">
    <text evidence="1">The sequence shown here is derived from an EMBL/GenBank/DDBJ whole genome shotgun (WGS) entry which is preliminary data.</text>
</comment>
<evidence type="ECO:0000313" key="1">
    <source>
        <dbReference type="EMBL" id="GHB62973.1"/>
    </source>
</evidence>
<dbReference type="RefSeq" id="WP_189563784.1">
    <property type="nucleotide sequence ID" value="NZ_BMXF01000001.1"/>
</dbReference>
<accession>A0A8J3D7J7</accession>